<proteinExistence type="predicted"/>
<dbReference type="AlphaFoldDB" id="A0A4Y1RRJ7"/>
<feature type="non-terminal residue" evidence="1">
    <location>
        <position position="47"/>
    </location>
</feature>
<dbReference type="EMBL" id="AP019303">
    <property type="protein sequence ID" value="BBH06981.1"/>
    <property type="molecule type" value="Genomic_DNA"/>
</dbReference>
<name>A0A4Y1RRJ7_PRUDU</name>
<gene>
    <name evidence="1" type="ORF">Prudu_018770</name>
</gene>
<protein>
    <submittedName>
        <fullName evidence="1">Uncharacterized protein</fullName>
    </submittedName>
</protein>
<sequence>MWEREKVLLRGGWIWKAQTIRGQEQTITMTTNSWTSLKKAQAPTYWY</sequence>
<accession>A0A4Y1RRJ7</accession>
<reference evidence="1" key="1">
    <citation type="journal article" date="2019" name="Science">
        <title>Mutation of a bHLH transcription factor allowed almond domestication.</title>
        <authorList>
            <person name="Sanchez-Perez R."/>
            <person name="Pavan S."/>
            <person name="Mazzeo R."/>
            <person name="Moldovan C."/>
            <person name="Aiese Cigliano R."/>
            <person name="Del Cueto J."/>
            <person name="Ricciardi F."/>
            <person name="Lotti C."/>
            <person name="Ricciardi L."/>
            <person name="Dicenta F."/>
            <person name="Lopez-Marques R.L."/>
            <person name="Lindberg Moller B."/>
        </authorList>
    </citation>
    <scope>NUCLEOTIDE SEQUENCE</scope>
</reference>
<organism evidence="1">
    <name type="scientific">Prunus dulcis</name>
    <name type="common">Almond</name>
    <name type="synonym">Amygdalus dulcis</name>
    <dbReference type="NCBI Taxonomy" id="3755"/>
    <lineage>
        <taxon>Eukaryota</taxon>
        <taxon>Viridiplantae</taxon>
        <taxon>Streptophyta</taxon>
        <taxon>Embryophyta</taxon>
        <taxon>Tracheophyta</taxon>
        <taxon>Spermatophyta</taxon>
        <taxon>Magnoliopsida</taxon>
        <taxon>eudicotyledons</taxon>
        <taxon>Gunneridae</taxon>
        <taxon>Pentapetalae</taxon>
        <taxon>rosids</taxon>
        <taxon>fabids</taxon>
        <taxon>Rosales</taxon>
        <taxon>Rosaceae</taxon>
        <taxon>Amygdaloideae</taxon>
        <taxon>Amygdaleae</taxon>
        <taxon>Prunus</taxon>
    </lineage>
</organism>
<evidence type="ECO:0000313" key="1">
    <source>
        <dbReference type="EMBL" id="BBH06981.1"/>
    </source>
</evidence>